<dbReference type="AlphaFoldDB" id="A0A0G3EUR5"/>
<dbReference type="EMBL" id="CP011568">
    <property type="protein sequence ID" value="AKJ69077.2"/>
    <property type="molecule type" value="Genomic_DNA"/>
</dbReference>
<keyword evidence="2" id="KW-0998">Cell outer membrane</keyword>
<dbReference type="InterPro" id="IPR007543">
    <property type="entry name" value="LptD_C"/>
</dbReference>
<evidence type="ECO:0000259" key="3">
    <source>
        <dbReference type="Pfam" id="PF04453"/>
    </source>
</evidence>
<keyword evidence="5" id="KW-1185">Reference proteome</keyword>
<comment type="caution">
    <text evidence="2">Lacks conserved residue(s) required for the propagation of feature annotation.</text>
</comment>
<evidence type="ECO:0000256" key="2">
    <source>
        <dbReference type="HAMAP-Rule" id="MF_01411"/>
    </source>
</evidence>
<dbReference type="RefSeq" id="WP_052892713.1">
    <property type="nucleotide sequence ID" value="NZ_CP011568.3"/>
</dbReference>
<dbReference type="KEGG" id="ptx:ABW99_13545"/>
<dbReference type="GO" id="GO:0009279">
    <property type="term" value="C:cell outer membrane"/>
    <property type="evidence" value="ECO:0007669"/>
    <property type="project" value="UniProtKB-SubCell"/>
</dbReference>
<comment type="similarity">
    <text evidence="2">Belongs to the LptD family.</text>
</comment>
<dbReference type="InterPro" id="IPR050218">
    <property type="entry name" value="LptD"/>
</dbReference>
<dbReference type="GO" id="GO:1990351">
    <property type="term" value="C:transporter complex"/>
    <property type="evidence" value="ECO:0007669"/>
    <property type="project" value="TreeGrafter"/>
</dbReference>
<proteinExistence type="inferred from homology"/>
<dbReference type="GO" id="GO:0043165">
    <property type="term" value="P:Gram-negative-bacterium-type cell outer membrane assembly"/>
    <property type="evidence" value="ECO:0007669"/>
    <property type="project" value="UniProtKB-UniRule"/>
</dbReference>
<evidence type="ECO:0000313" key="5">
    <source>
        <dbReference type="Proteomes" id="UP000036700"/>
    </source>
</evidence>
<dbReference type="InterPro" id="IPR020889">
    <property type="entry name" value="LipoPS_assembly_LptD"/>
</dbReference>
<comment type="function">
    <text evidence="2">Together with LptE, is involved in the assembly of lipopolysaccharide (LPS) at the surface of the outer membrane.</text>
</comment>
<organism evidence="4 5">
    <name type="scientific">Pandoraea thiooxydans</name>
    <dbReference type="NCBI Taxonomy" id="445709"/>
    <lineage>
        <taxon>Bacteria</taxon>
        <taxon>Pseudomonadati</taxon>
        <taxon>Pseudomonadota</taxon>
        <taxon>Betaproteobacteria</taxon>
        <taxon>Burkholderiales</taxon>
        <taxon>Burkholderiaceae</taxon>
        <taxon>Pandoraea</taxon>
    </lineage>
</organism>
<reference evidence="5" key="1">
    <citation type="submission" date="2015-06" db="EMBL/GenBank/DDBJ databases">
        <authorList>
            <person name="Lim Y.L."/>
            <person name="Ee R."/>
            <person name="Yong D."/>
            <person name="How K.Y."/>
            <person name="Yin W.F."/>
            <person name="Chan K.G."/>
        </authorList>
    </citation>
    <scope>NUCLEOTIDE SEQUENCE [LARGE SCALE GENOMIC DNA]</scope>
    <source>
        <strain evidence="5">DSM 25325</strain>
    </source>
</reference>
<name>A0A0G3EUR5_9BURK</name>
<comment type="subcellular location">
    <subcellularLocation>
        <location evidence="2">Cell outer membrane</location>
    </subcellularLocation>
</comment>
<evidence type="ECO:0000313" key="4">
    <source>
        <dbReference type="EMBL" id="AKJ69077.2"/>
    </source>
</evidence>
<dbReference type="Pfam" id="PF04453">
    <property type="entry name" value="LptD"/>
    <property type="match status" value="1"/>
</dbReference>
<evidence type="ECO:0000256" key="1">
    <source>
        <dbReference type="ARBA" id="ARBA00022729"/>
    </source>
</evidence>
<keyword evidence="2" id="KW-0472">Membrane</keyword>
<dbReference type="STRING" id="445709.ABW99_13545"/>
<sequence length="753" mass="84029">MLLLSLPGWWAAHAVAQEMTPPVVAGAGGLQLQSVPALQDFSLGPNQGVAIFTKSDSAQGHVDQDVTLEGAAQMRHYRSVVKADHIHYDEDSDVVRATGSVRLTDNGNRFIGPQASLHLDAGDGFMLTPSYHIGATNGGGKAKRIDIADQTQIKVTDGTYSGCSCQKDPAWYFRAKEMDFDTDRGVGTAYNGVLFFQHVPILASPYLTFPLTSARRSGLLPPTFGQSSTSGFEFMQPYYFNIAPNRDLTFAPRILTKRGIQWNTEFRYLEPTYAGKFHIEYLNNDHLTGTNRYLYSLQHNQTLPFGVRAFVNYTRVSDSTYPQDFGANNFQYGVTSQYTQQAGLSWGIGGWSFMTQVLDYQTLAPNAPPYDIKPEFQATYNKYDWHGFDINVVNDYTNFRMPTPSASQPDGQRIYSKATVSYPFLTPGYYAIPKVIFNATSYQISNLASGVPNNINRTVPTLSFDTGLDFERNLHWFGLNLIQTLEPRLFYVYTPYRNQDAIPLFDTSAANFNMAEIFSENSFVGNDRISDANRITVGVTSRFINADTGAELARFVIAQRYNFRPSRVTLLPGGEPDDSTMSDVVVGASTQLPYNWQFTSDLQYSPNTRQVNQTDVGLTWRPGGRRVFNAYYHYLPVSPLLNNTEVDQIQLSAQWPLTRRIGLAGSVTYAPNTHNVVDALAGFEYDADCWAFRIAFQRYTTSLNTSNTGVFAQLELKGLSKTGTSVTRAFQQAIPGYAPQTPTPIPSRFTNYE</sequence>
<feature type="domain" description="LptD C-terminal" evidence="3">
    <location>
        <begin position="290"/>
        <end position="660"/>
    </location>
</feature>
<dbReference type="PANTHER" id="PTHR30189">
    <property type="entry name" value="LPS-ASSEMBLY PROTEIN"/>
    <property type="match status" value="1"/>
</dbReference>
<gene>
    <name evidence="2" type="primary">lptD</name>
    <name evidence="4" type="ORF">ABW99_13545</name>
</gene>
<dbReference type="PANTHER" id="PTHR30189:SF1">
    <property type="entry name" value="LPS-ASSEMBLY PROTEIN LPTD"/>
    <property type="match status" value="1"/>
</dbReference>
<dbReference type="GO" id="GO:0015920">
    <property type="term" value="P:lipopolysaccharide transport"/>
    <property type="evidence" value="ECO:0007669"/>
    <property type="project" value="InterPro"/>
</dbReference>
<keyword evidence="1 2" id="KW-0732">Signal</keyword>
<dbReference type="HAMAP" id="MF_01411">
    <property type="entry name" value="LPS_assembly_LptD"/>
    <property type="match status" value="1"/>
</dbReference>
<comment type="subunit">
    <text evidence="2">Component of the lipopolysaccharide transport and assembly complex. Interacts with LptE and LptA.</text>
</comment>
<accession>A0A0G3EUR5</accession>
<dbReference type="Proteomes" id="UP000036700">
    <property type="component" value="Chromosome"/>
</dbReference>
<protein>
    <recommendedName>
        <fullName evidence="2">LPS-assembly protein LptD</fullName>
    </recommendedName>
</protein>